<evidence type="ECO:0000259" key="10">
    <source>
        <dbReference type="PROSITE" id="PS50262"/>
    </source>
</evidence>
<dbReference type="PRINTS" id="PR00237">
    <property type="entry name" value="GPCRRHODOPSN"/>
</dbReference>
<dbReference type="OrthoDB" id="10434945at2759"/>
<comment type="subcellular location">
    <subcellularLocation>
        <location evidence="1">Membrane</location>
        <topology evidence="1">Multi-pass membrane protein</topology>
    </subcellularLocation>
</comment>
<evidence type="ECO:0000256" key="5">
    <source>
        <dbReference type="ARBA" id="ARBA00023136"/>
    </source>
</evidence>
<dbReference type="RefSeq" id="XP_031565836.1">
    <property type="nucleotide sequence ID" value="XM_031709976.1"/>
</dbReference>
<evidence type="ECO:0000256" key="7">
    <source>
        <dbReference type="ARBA" id="ARBA00023224"/>
    </source>
</evidence>
<evidence type="ECO:0000256" key="9">
    <source>
        <dbReference type="SAM" id="Phobius"/>
    </source>
</evidence>
<feature type="transmembrane region" description="Helical" evidence="9">
    <location>
        <begin position="494"/>
        <end position="519"/>
    </location>
</feature>
<feature type="transmembrane region" description="Helical" evidence="9">
    <location>
        <begin position="531"/>
        <end position="551"/>
    </location>
</feature>
<dbReference type="GO" id="GO:0016020">
    <property type="term" value="C:membrane"/>
    <property type="evidence" value="ECO:0007669"/>
    <property type="project" value="UniProtKB-SubCell"/>
</dbReference>
<feature type="transmembrane region" description="Helical" evidence="9">
    <location>
        <begin position="183"/>
        <end position="203"/>
    </location>
</feature>
<dbReference type="Gene3D" id="1.20.1070.10">
    <property type="entry name" value="Rhodopsin 7-helix transmembrane proteins"/>
    <property type="match status" value="2"/>
</dbReference>
<dbReference type="Pfam" id="PF00001">
    <property type="entry name" value="7tm_1"/>
    <property type="match status" value="1"/>
</dbReference>
<evidence type="ECO:0000256" key="4">
    <source>
        <dbReference type="ARBA" id="ARBA00023040"/>
    </source>
</evidence>
<dbReference type="InterPro" id="IPR050125">
    <property type="entry name" value="GPCR_opsins"/>
</dbReference>
<feature type="region of interest" description="Disordered" evidence="8">
    <location>
        <begin position="426"/>
        <end position="476"/>
    </location>
</feature>
<organism evidence="11 12">
    <name type="scientific">Actinia tenebrosa</name>
    <name type="common">Australian red waratah sea anemone</name>
    <dbReference type="NCBI Taxonomy" id="6105"/>
    <lineage>
        <taxon>Eukaryota</taxon>
        <taxon>Metazoa</taxon>
        <taxon>Cnidaria</taxon>
        <taxon>Anthozoa</taxon>
        <taxon>Hexacorallia</taxon>
        <taxon>Actiniaria</taxon>
        <taxon>Actiniidae</taxon>
        <taxon>Actinia</taxon>
    </lineage>
</organism>
<name>A0A6P8IGJ2_ACTTE</name>
<keyword evidence="5 9" id="KW-0472">Membrane</keyword>
<dbReference type="SUPFAM" id="SSF81321">
    <property type="entry name" value="Family A G protein-coupled receptor-like"/>
    <property type="match status" value="1"/>
</dbReference>
<feature type="transmembrane region" description="Helical" evidence="9">
    <location>
        <begin position="26"/>
        <end position="47"/>
    </location>
</feature>
<evidence type="ECO:0000256" key="3">
    <source>
        <dbReference type="ARBA" id="ARBA00022989"/>
    </source>
</evidence>
<dbReference type="AlphaFoldDB" id="A0A6P8IGJ2"/>
<dbReference type="GeneID" id="116300989"/>
<feature type="compositionally biased region" description="Basic and acidic residues" evidence="8">
    <location>
        <begin position="426"/>
        <end position="440"/>
    </location>
</feature>
<feature type="transmembrane region" description="Helical" evidence="9">
    <location>
        <begin position="141"/>
        <end position="163"/>
    </location>
</feature>
<evidence type="ECO:0000313" key="12">
    <source>
        <dbReference type="RefSeq" id="XP_031565836.1"/>
    </source>
</evidence>
<dbReference type="InterPro" id="IPR000276">
    <property type="entry name" value="GPCR_Rhodpsn"/>
</dbReference>
<reference evidence="12" key="1">
    <citation type="submission" date="2025-08" db="UniProtKB">
        <authorList>
            <consortium name="RefSeq"/>
        </authorList>
    </citation>
    <scope>IDENTIFICATION</scope>
    <source>
        <tissue evidence="12">Tentacle</tissue>
    </source>
</reference>
<dbReference type="PANTHER" id="PTHR24240">
    <property type="entry name" value="OPSIN"/>
    <property type="match status" value="1"/>
</dbReference>
<evidence type="ECO:0000256" key="6">
    <source>
        <dbReference type="ARBA" id="ARBA00023170"/>
    </source>
</evidence>
<accession>A0A6P8IGJ2</accession>
<gene>
    <name evidence="12" type="primary">LOC116300989</name>
</gene>
<feature type="transmembrane region" description="Helical" evidence="9">
    <location>
        <begin position="59"/>
        <end position="79"/>
    </location>
</feature>
<sequence length="574" mass="64944">MSSSNSSLQYSASDDTVHCVSHTFKLVSTIAICFSGCFMNGSILLVLLRKPQRSIVNTILFHLALSDMVVFLANGPYLFLSYFDQKLAFSSLLCQVGAFIGRFTTAVSMHLLTVMSLSRFYSLLKPLEYRVRVTATKAKRVCIGAWVITFWQSLTPVLGWGKYTVIKGQCYCALDSSEHMSNWFAHLLLAFAIPLTLNAWIFARTLRLVNFKIRDAKKGRISGGPEKKETSLLNKGERECTSSVDNERNTGNVLPNKYASVNNRNLGNMDKGTRAFEEEGATNNPDDIKIKARINEHQYKSEEMAVVIQGFVAIVNEENKKEPDEFVNQSIEDEGATNNPDDIKIKARINEQQHKSDEMAVVIQDFVAMANEENKKKPDEFVNQSFEDEGATNNPDDIEITARVNEQKYESIEMPGVVIQGIEQEKQTELSTTDDKDHEISVSSVEKSSCHHENKRQLNRKQIQQEEGSNKMKKKQHNENKTCKLVELKKELKANVIISLLFTAYVIGCGPTYVVWTWFALDPKSVPRTAFLSFRFLAGIQSVINPFIYGFMNSEIRADVLALWKNARCVFRKQ</sequence>
<dbReference type="PROSITE" id="PS50262">
    <property type="entry name" value="G_PROTEIN_RECEP_F1_2"/>
    <property type="match status" value="1"/>
</dbReference>
<evidence type="ECO:0000256" key="2">
    <source>
        <dbReference type="ARBA" id="ARBA00022692"/>
    </source>
</evidence>
<keyword evidence="11" id="KW-1185">Reference proteome</keyword>
<keyword evidence="6 12" id="KW-0675">Receptor</keyword>
<keyword evidence="2 9" id="KW-0812">Transmembrane</keyword>
<keyword evidence="3 9" id="KW-1133">Transmembrane helix</keyword>
<keyword evidence="4" id="KW-0297">G-protein coupled receptor</keyword>
<protein>
    <submittedName>
        <fullName evidence="12">Probable G-protein coupled receptor 101</fullName>
    </submittedName>
</protein>
<feature type="transmembrane region" description="Helical" evidence="9">
    <location>
        <begin position="99"/>
        <end position="121"/>
    </location>
</feature>
<dbReference type="InParanoid" id="A0A6P8IGJ2"/>
<dbReference type="Proteomes" id="UP000515163">
    <property type="component" value="Unplaced"/>
</dbReference>
<keyword evidence="7" id="KW-0807">Transducer</keyword>
<feature type="domain" description="G-protein coupled receptors family 1 profile" evidence="10">
    <location>
        <begin position="39"/>
        <end position="549"/>
    </location>
</feature>
<evidence type="ECO:0000313" key="11">
    <source>
        <dbReference type="Proteomes" id="UP000515163"/>
    </source>
</evidence>
<dbReference type="GO" id="GO:0004930">
    <property type="term" value="F:G protein-coupled receptor activity"/>
    <property type="evidence" value="ECO:0007669"/>
    <property type="project" value="UniProtKB-KW"/>
</dbReference>
<evidence type="ECO:0000256" key="1">
    <source>
        <dbReference type="ARBA" id="ARBA00004141"/>
    </source>
</evidence>
<dbReference type="CDD" id="cd00637">
    <property type="entry name" value="7tm_classA_rhodopsin-like"/>
    <property type="match status" value="1"/>
</dbReference>
<proteinExistence type="predicted"/>
<evidence type="ECO:0000256" key="8">
    <source>
        <dbReference type="SAM" id="MobiDB-lite"/>
    </source>
</evidence>
<dbReference type="KEGG" id="aten:116300989"/>
<dbReference type="InterPro" id="IPR017452">
    <property type="entry name" value="GPCR_Rhodpsn_7TM"/>
</dbReference>